<accession>A0A9X0HNE9</accession>
<protein>
    <submittedName>
        <fullName evidence="1">Uncharacterized protein</fullName>
    </submittedName>
</protein>
<evidence type="ECO:0000313" key="2">
    <source>
        <dbReference type="Proteomes" id="UP000054223"/>
    </source>
</evidence>
<name>A0A9X0HNE9_SOLP1</name>
<proteinExistence type="predicted"/>
<dbReference type="AlphaFoldDB" id="A0A9X0HNE9"/>
<dbReference type="Proteomes" id="UP000054223">
    <property type="component" value="Unassembled WGS sequence"/>
</dbReference>
<comment type="caution">
    <text evidence="1">The sequence shown here is derived from an EMBL/GenBank/DDBJ whole genome shotgun (WGS) entry which is preliminary data.</text>
</comment>
<sequence>MPVSQQAGVLLRRHNLPEKVLPGQWVPLSAWLNLLEELSGSGGEQTVYSVGLRVLEQKCWPTSAISLAEAVKQLNRTYGERVRGGYGYYRTESQSPHRLLVECLTPFPAAFDLGVITGLARRYKPAEALRVRVETQASLVVSPTAVKRLLVSW</sequence>
<keyword evidence="2" id="KW-1185">Reference proteome</keyword>
<evidence type="ECO:0000313" key="1">
    <source>
        <dbReference type="EMBL" id="KUG09093.1"/>
    </source>
</evidence>
<gene>
    <name evidence="1" type="ORF">ASU33_19940</name>
</gene>
<dbReference type="EMBL" id="LNAL01000005">
    <property type="protein sequence ID" value="KUG09093.1"/>
    <property type="molecule type" value="Genomic_DNA"/>
</dbReference>
<organism evidence="1 2">
    <name type="scientific">Solirubrum puertoriconensis</name>
    <dbReference type="NCBI Taxonomy" id="1751427"/>
    <lineage>
        <taxon>Bacteria</taxon>
        <taxon>Pseudomonadati</taxon>
        <taxon>Bacteroidota</taxon>
        <taxon>Cytophagia</taxon>
        <taxon>Cytophagales</taxon>
    </lineage>
</organism>
<reference evidence="1 2" key="1">
    <citation type="submission" date="2015-11" db="EMBL/GenBank/DDBJ databases">
        <title>Solirubrum puertoriconensis gen. nov. an environmental bacteria isolated in Puerto Rico.</title>
        <authorList>
            <person name="Cuebas-Irizarry M.F."/>
            <person name="Montalvo-Rodriguez R."/>
        </authorList>
    </citation>
    <scope>NUCLEOTIDE SEQUENCE [LARGE SCALE GENOMIC DNA]</scope>
    <source>
        <strain evidence="1 2">MC1A</strain>
    </source>
</reference>